<keyword evidence="1" id="KW-1133">Transmembrane helix</keyword>
<dbReference type="PANTHER" id="PTHR15364:SF0">
    <property type="entry name" value="2'-DEOXYNUCLEOSIDE 5'-PHOSPHATE N-HYDROLASE 1"/>
    <property type="match status" value="1"/>
</dbReference>
<protein>
    <recommendedName>
        <fullName evidence="4">Nucleoside 2-deoxyribosyltransferase</fullName>
    </recommendedName>
</protein>
<gene>
    <name evidence="2" type="ORF">GCM10017653_05430</name>
</gene>
<proteinExistence type="predicted"/>
<dbReference type="PANTHER" id="PTHR15364">
    <property type="entry name" value="2'-DEOXYNUCLEOSIDE 5'-PHOSPHATE N-HYDROLASE 1"/>
    <property type="match status" value="1"/>
</dbReference>
<evidence type="ECO:0000313" key="2">
    <source>
        <dbReference type="EMBL" id="GLK82474.1"/>
    </source>
</evidence>
<dbReference type="Proteomes" id="UP001143330">
    <property type="component" value="Unassembled WGS sequence"/>
</dbReference>
<dbReference type="AlphaFoldDB" id="A0A9W6JV86"/>
<dbReference type="EMBL" id="BSFM01000003">
    <property type="protein sequence ID" value="GLK82474.1"/>
    <property type="molecule type" value="Genomic_DNA"/>
</dbReference>
<accession>A0A9W6JV86</accession>
<dbReference type="GO" id="GO:0009159">
    <property type="term" value="P:deoxyribonucleoside monophosphate catabolic process"/>
    <property type="evidence" value="ECO:0007669"/>
    <property type="project" value="TreeGrafter"/>
</dbReference>
<dbReference type="InterPro" id="IPR007710">
    <property type="entry name" value="Nucleoside_deoxyribTrfase"/>
</dbReference>
<name>A0A9W6JV86_9HYPH</name>
<dbReference type="GO" id="GO:0070694">
    <property type="term" value="F:5-hydroxymethyl-dUMP N-hydrolase activity"/>
    <property type="evidence" value="ECO:0007669"/>
    <property type="project" value="TreeGrafter"/>
</dbReference>
<evidence type="ECO:0008006" key="4">
    <source>
        <dbReference type="Google" id="ProtNLM"/>
    </source>
</evidence>
<keyword evidence="1" id="KW-0472">Membrane</keyword>
<feature type="transmembrane region" description="Helical" evidence="1">
    <location>
        <begin position="185"/>
        <end position="205"/>
    </location>
</feature>
<comment type="caution">
    <text evidence="2">The sequence shown here is derived from an EMBL/GenBank/DDBJ whole genome shotgun (WGS) entry which is preliminary data.</text>
</comment>
<evidence type="ECO:0000313" key="3">
    <source>
        <dbReference type="Proteomes" id="UP001143330"/>
    </source>
</evidence>
<sequence>MPDPWRPSLYLAGPEVFRPDALAEGERLKAACAERGAIGLYPLQPGEAPANADEIRAHCIALIRRADAVVANISPFRGAHMDPGTAFEIGYAEALGLPVFLWSNDIRDLSQRIAADPRHGADRDADGCLIENFAKPENLMIVGDGQKVRSASQEAIADAVAGLSVAAGRQREEARHRAIHRKTRIMVLAAMVVSLAAALAAGPAVDWLAGR</sequence>
<dbReference type="Gene3D" id="3.40.50.450">
    <property type="match status" value="1"/>
</dbReference>
<dbReference type="InterPro" id="IPR051239">
    <property type="entry name" value="2'-dNMP_N-hydrolase"/>
</dbReference>
<dbReference type="Pfam" id="PF05014">
    <property type="entry name" value="Nuc_deoxyrib_tr"/>
    <property type="match status" value="1"/>
</dbReference>
<organism evidence="2 3">
    <name type="scientific">Ancylobacter defluvii</name>
    <dbReference type="NCBI Taxonomy" id="1282440"/>
    <lineage>
        <taxon>Bacteria</taxon>
        <taxon>Pseudomonadati</taxon>
        <taxon>Pseudomonadota</taxon>
        <taxon>Alphaproteobacteria</taxon>
        <taxon>Hyphomicrobiales</taxon>
        <taxon>Xanthobacteraceae</taxon>
        <taxon>Ancylobacter</taxon>
    </lineage>
</organism>
<reference evidence="2" key="1">
    <citation type="journal article" date="2014" name="Int. J. Syst. Evol. Microbiol.">
        <title>Complete genome sequence of Corynebacterium casei LMG S-19264T (=DSM 44701T), isolated from a smear-ripened cheese.</title>
        <authorList>
            <consortium name="US DOE Joint Genome Institute (JGI-PGF)"/>
            <person name="Walter F."/>
            <person name="Albersmeier A."/>
            <person name="Kalinowski J."/>
            <person name="Ruckert C."/>
        </authorList>
    </citation>
    <scope>NUCLEOTIDE SEQUENCE</scope>
    <source>
        <strain evidence="2">VKM B-2789</strain>
    </source>
</reference>
<reference evidence="2" key="2">
    <citation type="submission" date="2023-01" db="EMBL/GenBank/DDBJ databases">
        <authorList>
            <person name="Sun Q."/>
            <person name="Evtushenko L."/>
        </authorList>
    </citation>
    <scope>NUCLEOTIDE SEQUENCE</scope>
    <source>
        <strain evidence="2">VKM B-2789</strain>
    </source>
</reference>
<keyword evidence="1" id="KW-0812">Transmembrane</keyword>
<keyword evidence="3" id="KW-1185">Reference proteome</keyword>
<evidence type="ECO:0000256" key="1">
    <source>
        <dbReference type="SAM" id="Phobius"/>
    </source>
</evidence>
<dbReference type="SUPFAM" id="SSF52309">
    <property type="entry name" value="N-(deoxy)ribosyltransferase-like"/>
    <property type="match status" value="1"/>
</dbReference>
<dbReference type="RefSeq" id="WP_213363122.1">
    <property type="nucleotide sequence ID" value="NZ_BSFM01000003.1"/>
</dbReference>